<dbReference type="PIRSF" id="PIRSF000077">
    <property type="entry name" value="Thioredoxin"/>
    <property type="match status" value="1"/>
</dbReference>
<sequence>MVVIQINDQSTLQEHLGKGKLVVVDFKTTWCPPCNMIAPKVEAFSNDYTDVIFLKVDGDESPDLTTEYKISAFPTFLFFKDGKLVETIVGAIPDKLKENIEKYK</sequence>
<dbReference type="Gene3D" id="3.40.30.10">
    <property type="entry name" value="Glutaredoxin"/>
    <property type="match status" value="1"/>
</dbReference>
<dbReference type="GO" id="GO:0015035">
    <property type="term" value="F:protein-disulfide reductase activity"/>
    <property type="evidence" value="ECO:0007669"/>
    <property type="project" value="InterPro"/>
</dbReference>
<reference evidence="6 8" key="1">
    <citation type="submission" date="2017-11" db="EMBL/GenBank/DDBJ databases">
        <title>The genome of Rhizophagus clarus HR1 reveals common genetic basis of auxotrophy among arbuscular mycorrhizal fungi.</title>
        <authorList>
            <person name="Kobayashi Y."/>
        </authorList>
    </citation>
    <scope>NUCLEOTIDE SEQUENCE [LARGE SCALE GENOMIC DNA]</scope>
    <source>
        <strain evidence="6 8">HR1</strain>
    </source>
</reference>
<feature type="site" description="Contributes to redox potential value" evidence="3">
    <location>
        <position position="32"/>
    </location>
</feature>
<evidence type="ECO:0000259" key="5">
    <source>
        <dbReference type="PROSITE" id="PS51352"/>
    </source>
</evidence>
<evidence type="ECO:0000313" key="7">
    <source>
        <dbReference type="EMBL" id="GES79508.1"/>
    </source>
</evidence>
<dbReference type="SUPFAM" id="SSF52833">
    <property type="entry name" value="Thioredoxin-like"/>
    <property type="match status" value="1"/>
</dbReference>
<dbReference type="EMBL" id="BLAL01000044">
    <property type="protein sequence ID" value="GES79508.1"/>
    <property type="molecule type" value="Genomic_DNA"/>
</dbReference>
<dbReference type="AlphaFoldDB" id="A0A2Z6RPW8"/>
<evidence type="ECO:0000256" key="3">
    <source>
        <dbReference type="PIRSR" id="PIRSR000077-1"/>
    </source>
</evidence>
<organism evidence="6 8">
    <name type="scientific">Rhizophagus clarus</name>
    <dbReference type="NCBI Taxonomy" id="94130"/>
    <lineage>
        <taxon>Eukaryota</taxon>
        <taxon>Fungi</taxon>
        <taxon>Fungi incertae sedis</taxon>
        <taxon>Mucoromycota</taxon>
        <taxon>Glomeromycotina</taxon>
        <taxon>Glomeromycetes</taxon>
        <taxon>Glomerales</taxon>
        <taxon>Glomeraceae</taxon>
        <taxon>Rhizophagus</taxon>
    </lineage>
</organism>
<dbReference type="STRING" id="94130.A0A2Z6RPW8"/>
<dbReference type="EMBL" id="BEXD01003958">
    <property type="protein sequence ID" value="GBC04634.1"/>
    <property type="molecule type" value="Genomic_DNA"/>
</dbReference>
<dbReference type="PRINTS" id="PR00421">
    <property type="entry name" value="THIOREDOXIN"/>
</dbReference>
<evidence type="ECO:0000256" key="2">
    <source>
        <dbReference type="PIRNR" id="PIRNR000077"/>
    </source>
</evidence>
<protein>
    <recommendedName>
        <fullName evidence="2">Thioredoxin</fullName>
    </recommendedName>
</protein>
<keyword evidence="8" id="KW-1185">Reference proteome</keyword>
<keyword evidence="4" id="KW-0676">Redox-active center</keyword>
<comment type="caution">
    <text evidence="6">The sequence shown here is derived from an EMBL/GenBank/DDBJ whole genome shotgun (WGS) entry which is preliminary data.</text>
</comment>
<proteinExistence type="inferred from homology"/>
<keyword evidence="1 4" id="KW-1015">Disulfide bond</keyword>
<evidence type="ECO:0000256" key="1">
    <source>
        <dbReference type="ARBA" id="ARBA00023157"/>
    </source>
</evidence>
<name>A0A2Z6RPW8_9GLOM</name>
<dbReference type="CDD" id="cd02947">
    <property type="entry name" value="TRX_family"/>
    <property type="match status" value="1"/>
</dbReference>
<evidence type="ECO:0000313" key="6">
    <source>
        <dbReference type="EMBL" id="GBC04634.1"/>
    </source>
</evidence>
<feature type="site" description="Deprotonates C-terminal active site Cys" evidence="3">
    <location>
        <position position="25"/>
    </location>
</feature>
<dbReference type="Proteomes" id="UP000247702">
    <property type="component" value="Unassembled WGS sequence"/>
</dbReference>
<dbReference type="InterPro" id="IPR005746">
    <property type="entry name" value="Thioredoxin"/>
</dbReference>
<reference evidence="7" key="2">
    <citation type="submission" date="2019-10" db="EMBL/GenBank/DDBJ databases">
        <title>Conservation and host-specific expression of non-tandemly repeated heterogenous ribosome RNA gene in arbuscular mycorrhizal fungi.</title>
        <authorList>
            <person name="Maeda T."/>
            <person name="Kobayashi Y."/>
            <person name="Nakagawa T."/>
            <person name="Ezawa T."/>
            <person name="Yamaguchi K."/>
            <person name="Bino T."/>
            <person name="Nishimoto Y."/>
            <person name="Shigenobu S."/>
            <person name="Kawaguchi M."/>
        </authorList>
    </citation>
    <scope>NUCLEOTIDE SEQUENCE</scope>
    <source>
        <strain evidence="7">HR1</strain>
    </source>
</reference>
<feature type="active site" description="Nucleophile" evidence="3">
    <location>
        <position position="34"/>
    </location>
</feature>
<comment type="similarity">
    <text evidence="2">Belongs to the thioredoxin family.</text>
</comment>
<dbReference type="PROSITE" id="PS51352">
    <property type="entry name" value="THIOREDOXIN_2"/>
    <property type="match status" value="1"/>
</dbReference>
<feature type="site" description="Contributes to redox potential value" evidence="3">
    <location>
        <position position="33"/>
    </location>
</feature>
<dbReference type="OrthoDB" id="2121326at2759"/>
<dbReference type="Proteomes" id="UP000615446">
    <property type="component" value="Unassembled WGS sequence"/>
</dbReference>
<gene>
    <name evidence="7" type="ORF">RCL2_000680800</name>
    <name evidence="6" type="ORF">RclHR1_05790015</name>
</gene>
<accession>A0A2Z6RPW8</accession>
<evidence type="ECO:0000256" key="4">
    <source>
        <dbReference type="PIRSR" id="PIRSR000077-4"/>
    </source>
</evidence>
<feature type="active site" description="Nucleophile" evidence="3">
    <location>
        <position position="31"/>
    </location>
</feature>
<feature type="domain" description="Thioredoxin" evidence="5">
    <location>
        <begin position="1"/>
        <end position="104"/>
    </location>
</feature>
<dbReference type="Pfam" id="PF00085">
    <property type="entry name" value="Thioredoxin"/>
    <property type="match status" value="1"/>
</dbReference>
<dbReference type="PANTHER" id="PTHR46115">
    <property type="entry name" value="THIOREDOXIN-LIKE PROTEIN 1"/>
    <property type="match status" value="1"/>
</dbReference>
<dbReference type="InterPro" id="IPR013766">
    <property type="entry name" value="Thioredoxin_domain"/>
</dbReference>
<dbReference type="InterPro" id="IPR036249">
    <property type="entry name" value="Thioredoxin-like_sf"/>
</dbReference>
<evidence type="ECO:0000313" key="8">
    <source>
        <dbReference type="Proteomes" id="UP000247702"/>
    </source>
</evidence>
<feature type="disulfide bond" description="Redox-active" evidence="4">
    <location>
        <begin position="31"/>
        <end position="34"/>
    </location>
</feature>